<dbReference type="PANTHER" id="PTHR43022:SF1">
    <property type="entry name" value="PROTEIN SMF"/>
    <property type="match status" value="1"/>
</dbReference>
<evidence type="ECO:0000256" key="1">
    <source>
        <dbReference type="ARBA" id="ARBA00006525"/>
    </source>
</evidence>
<feature type="domain" description="Smf/DprA SLOG" evidence="2">
    <location>
        <begin position="61"/>
        <end position="268"/>
    </location>
</feature>
<gene>
    <name evidence="4" type="primary">dprA</name>
    <name evidence="4" type="ORF">CWI69_06530</name>
</gene>
<dbReference type="Pfam" id="PF17782">
    <property type="entry name" value="WHD_DprA"/>
    <property type="match status" value="1"/>
</dbReference>
<dbReference type="Pfam" id="PF02481">
    <property type="entry name" value="DNA_processg_A"/>
    <property type="match status" value="1"/>
</dbReference>
<dbReference type="InterPro" id="IPR036388">
    <property type="entry name" value="WH-like_DNA-bd_sf"/>
</dbReference>
<dbReference type="OrthoDB" id="9785707at2"/>
<keyword evidence="5" id="KW-1185">Reference proteome</keyword>
<dbReference type="EMBL" id="PIPW01000002">
    <property type="protein sequence ID" value="RUO52690.1"/>
    <property type="molecule type" value="Genomic_DNA"/>
</dbReference>
<dbReference type="Gene3D" id="3.40.50.450">
    <property type="match status" value="1"/>
</dbReference>
<dbReference type="AlphaFoldDB" id="A0A432XVD5"/>
<dbReference type="RefSeq" id="WP_126763080.1">
    <property type="nucleotide sequence ID" value="NZ_JBHLTZ010000012.1"/>
</dbReference>
<proteinExistence type="inferred from homology"/>
<organism evidence="4 5">
    <name type="scientific">Pseudidiomarina halophila</name>
    <dbReference type="NCBI Taxonomy" id="1449799"/>
    <lineage>
        <taxon>Bacteria</taxon>
        <taxon>Pseudomonadati</taxon>
        <taxon>Pseudomonadota</taxon>
        <taxon>Gammaproteobacteria</taxon>
        <taxon>Alteromonadales</taxon>
        <taxon>Idiomarinaceae</taxon>
        <taxon>Pseudidiomarina</taxon>
    </lineage>
</organism>
<sequence length="345" mass="37226">MQASLLEALTLARVTGQDRRKIRKLSSFAAGKSILANHEAAVSADDQRQTEQWLSRGQRRIIHWFEPDYPESLRNISQPPLVLFVAGDASLLQTPQVALVGSRKASPPGQSTASFFAEHLTHAGLLVSSGLALGIDRAAHEAALSVGPTLAVLGTGPDHFYPRQHRQLQQRIEQGGVIVSEFLPGTEARRDHFPRRNRILSGLALGVLVIEAQLHSGSLSTARLALEQNRSLMAIPGSIWDEGMTGNLRLLQQGAALVTSVKDVCNELNFKRLTPINGDEYENKSERSLANPGLLANVGNEATSIDTIVARSGLPVAVVSEQLVLLELEGRVASVAGGYIKVGRR</sequence>
<feature type="domain" description="DprA winged helix" evidence="3">
    <location>
        <begin position="290"/>
        <end position="338"/>
    </location>
</feature>
<protein>
    <submittedName>
        <fullName evidence="4">DNA-protecting protein DprA</fullName>
    </submittedName>
</protein>
<evidence type="ECO:0000259" key="2">
    <source>
        <dbReference type="Pfam" id="PF02481"/>
    </source>
</evidence>
<dbReference type="PANTHER" id="PTHR43022">
    <property type="entry name" value="PROTEIN SMF"/>
    <property type="match status" value="1"/>
</dbReference>
<dbReference type="InterPro" id="IPR057666">
    <property type="entry name" value="DrpA_SLOG"/>
</dbReference>
<dbReference type="GO" id="GO:0009294">
    <property type="term" value="P:DNA-mediated transformation"/>
    <property type="evidence" value="ECO:0007669"/>
    <property type="project" value="InterPro"/>
</dbReference>
<dbReference type="InterPro" id="IPR041614">
    <property type="entry name" value="DprA_WH"/>
</dbReference>
<dbReference type="SUPFAM" id="SSF102405">
    <property type="entry name" value="MCP/YpsA-like"/>
    <property type="match status" value="1"/>
</dbReference>
<accession>A0A432XVD5</accession>
<comment type="similarity">
    <text evidence="1">Belongs to the DprA/Smf family.</text>
</comment>
<reference evidence="5" key="1">
    <citation type="journal article" date="2018" name="Front. Microbiol.">
        <title>Genome-Based Analysis Reveals the Taxonomy and Diversity of the Family Idiomarinaceae.</title>
        <authorList>
            <person name="Liu Y."/>
            <person name="Lai Q."/>
            <person name="Shao Z."/>
        </authorList>
    </citation>
    <scope>NUCLEOTIDE SEQUENCE [LARGE SCALE GENOMIC DNA]</scope>
    <source>
        <strain evidence="5">BH195</strain>
    </source>
</reference>
<dbReference type="InterPro" id="IPR003488">
    <property type="entry name" value="DprA"/>
</dbReference>
<evidence type="ECO:0000313" key="4">
    <source>
        <dbReference type="EMBL" id="RUO52690.1"/>
    </source>
</evidence>
<dbReference type="Proteomes" id="UP000287198">
    <property type="component" value="Unassembled WGS sequence"/>
</dbReference>
<name>A0A432XVD5_9GAMM</name>
<evidence type="ECO:0000259" key="3">
    <source>
        <dbReference type="Pfam" id="PF17782"/>
    </source>
</evidence>
<dbReference type="NCBIfam" id="TIGR00732">
    <property type="entry name" value="dprA"/>
    <property type="match status" value="1"/>
</dbReference>
<evidence type="ECO:0000313" key="5">
    <source>
        <dbReference type="Proteomes" id="UP000287198"/>
    </source>
</evidence>
<comment type="caution">
    <text evidence="4">The sequence shown here is derived from an EMBL/GenBank/DDBJ whole genome shotgun (WGS) entry which is preliminary data.</text>
</comment>
<dbReference type="Gene3D" id="1.10.10.10">
    <property type="entry name" value="Winged helix-like DNA-binding domain superfamily/Winged helix DNA-binding domain"/>
    <property type="match status" value="1"/>
</dbReference>